<gene>
    <name evidence="2" type="ORF">GCM10010170_012630</name>
</gene>
<dbReference type="EMBL" id="BAAARV010000012">
    <property type="protein sequence ID" value="GAA2333414.1"/>
    <property type="molecule type" value="Genomic_DNA"/>
</dbReference>
<sequence>MPKTKDRLIGAVGVAAGAAALGSAAGGDTDGPKAGLSKARKKLLTPRNAVAAAAVLTAFLYGRRAARRAAR</sequence>
<dbReference type="Proteomes" id="UP001501444">
    <property type="component" value="Unassembled WGS sequence"/>
</dbReference>
<keyword evidence="1" id="KW-0472">Membrane</keyword>
<evidence type="ECO:0000313" key="2">
    <source>
        <dbReference type="EMBL" id="GAA2333414.1"/>
    </source>
</evidence>
<accession>A0ABP5SKM8</accession>
<keyword evidence="1" id="KW-1133">Transmembrane helix</keyword>
<comment type="caution">
    <text evidence="2">The sequence shown here is derived from an EMBL/GenBank/DDBJ whole genome shotgun (WGS) entry which is preliminary data.</text>
</comment>
<name>A0ABP5SKM8_9ACTN</name>
<reference evidence="3" key="1">
    <citation type="journal article" date="2019" name="Int. J. Syst. Evol. Microbiol.">
        <title>The Global Catalogue of Microorganisms (GCM) 10K type strain sequencing project: providing services to taxonomists for standard genome sequencing and annotation.</title>
        <authorList>
            <consortium name="The Broad Institute Genomics Platform"/>
            <consortium name="The Broad Institute Genome Sequencing Center for Infectious Disease"/>
            <person name="Wu L."/>
            <person name="Ma J."/>
        </authorList>
    </citation>
    <scope>NUCLEOTIDE SEQUENCE [LARGE SCALE GENOMIC DNA]</scope>
    <source>
        <strain evidence="3">JCM 3272</strain>
    </source>
</reference>
<organism evidence="2 3">
    <name type="scientific">Dactylosporangium salmoneum</name>
    <dbReference type="NCBI Taxonomy" id="53361"/>
    <lineage>
        <taxon>Bacteria</taxon>
        <taxon>Bacillati</taxon>
        <taxon>Actinomycetota</taxon>
        <taxon>Actinomycetes</taxon>
        <taxon>Micromonosporales</taxon>
        <taxon>Micromonosporaceae</taxon>
        <taxon>Dactylosporangium</taxon>
    </lineage>
</organism>
<keyword evidence="3" id="KW-1185">Reference proteome</keyword>
<protein>
    <submittedName>
        <fullName evidence="2">Uncharacterized protein</fullName>
    </submittedName>
</protein>
<feature type="transmembrane region" description="Helical" evidence="1">
    <location>
        <begin position="48"/>
        <end position="66"/>
    </location>
</feature>
<proteinExistence type="predicted"/>
<dbReference type="RefSeq" id="WP_344611279.1">
    <property type="nucleotide sequence ID" value="NZ_BAAARV010000012.1"/>
</dbReference>
<keyword evidence="1" id="KW-0812">Transmembrane</keyword>
<evidence type="ECO:0000256" key="1">
    <source>
        <dbReference type="SAM" id="Phobius"/>
    </source>
</evidence>
<evidence type="ECO:0000313" key="3">
    <source>
        <dbReference type="Proteomes" id="UP001501444"/>
    </source>
</evidence>